<gene>
    <name evidence="1" type="ORF">HPB52_010523</name>
</gene>
<evidence type="ECO:0000313" key="1">
    <source>
        <dbReference type="EMBL" id="KAH7968661.1"/>
    </source>
</evidence>
<dbReference type="EMBL" id="JABSTV010001248">
    <property type="protein sequence ID" value="KAH7968661.1"/>
    <property type="molecule type" value="Genomic_DNA"/>
</dbReference>
<accession>A0A9D4Q5Z3</accession>
<keyword evidence="2" id="KW-1185">Reference proteome</keyword>
<organism evidence="1 2">
    <name type="scientific">Rhipicephalus sanguineus</name>
    <name type="common">Brown dog tick</name>
    <name type="synonym">Ixodes sanguineus</name>
    <dbReference type="NCBI Taxonomy" id="34632"/>
    <lineage>
        <taxon>Eukaryota</taxon>
        <taxon>Metazoa</taxon>
        <taxon>Ecdysozoa</taxon>
        <taxon>Arthropoda</taxon>
        <taxon>Chelicerata</taxon>
        <taxon>Arachnida</taxon>
        <taxon>Acari</taxon>
        <taxon>Parasitiformes</taxon>
        <taxon>Ixodida</taxon>
        <taxon>Ixodoidea</taxon>
        <taxon>Ixodidae</taxon>
        <taxon>Rhipicephalinae</taxon>
        <taxon>Rhipicephalus</taxon>
        <taxon>Rhipicephalus</taxon>
    </lineage>
</organism>
<comment type="caution">
    <text evidence="1">The sequence shown here is derived from an EMBL/GenBank/DDBJ whole genome shotgun (WGS) entry which is preliminary data.</text>
</comment>
<name>A0A9D4Q5Z3_RHISA</name>
<proteinExistence type="predicted"/>
<reference evidence="1" key="1">
    <citation type="journal article" date="2020" name="Cell">
        <title>Large-Scale Comparative Analyses of Tick Genomes Elucidate Their Genetic Diversity and Vector Capacities.</title>
        <authorList>
            <consortium name="Tick Genome and Microbiome Consortium (TIGMIC)"/>
            <person name="Jia N."/>
            <person name="Wang J."/>
            <person name="Shi W."/>
            <person name="Du L."/>
            <person name="Sun Y."/>
            <person name="Zhan W."/>
            <person name="Jiang J.F."/>
            <person name="Wang Q."/>
            <person name="Zhang B."/>
            <person name="Ji P."/>
            <person name="Bell-Sakyi L."/>
            <person name="Cui X.M."/>
            <person name="Yuan T.T."/>
            <person name="Jiang B.G."/>
            <person name="Yang W.F."/>
            <person name="Lam T.T."/>
            <person name="Chang Q.C."/>
            <person name="Ding S.J."/>
            <person name="Wang X.J."/>
            <person name="Zhu J.G."/>
            <person name="Ruan X.D."/>
            <person name="Zhao L."/>
            <person name="Wei J.T."/>
            <person name="Ye R.Z."/>
            <person name="Que T.C."/>
            <person name="Du C.H."/>
            <person name="Zhou Y.H."/>
            <person name="Cheng J.X."/>
            <person name="Dai P.F."/>
            <person name="Guo W.B."/>
            <person name="Han X.H."/>
            <person name="Huang E.J."/>
            <person name="Li L.F."/>
            <person name="Wei W."/>
            <person name="Gao Y.C."/>
            <person name="Liu J.Z."/>
            <person name="Shao H.Z."/>
            <person name="Wang X."/>
            <person name="Wang C.C."/>
            <person name="Yang T.C."/>
            <person name="Huo Q.B."/>
            <person name="Li W."/>
            <person name="Chen H.Y."/>
            <person name="Chen S.E."/>
            <person name="Zhou L.G."/>
            <person name="Ni X.B."/>
            <person name="Tian J.H."/>
            <person name="Sheng Y."/>
            <person name="Liu T."/>
            <person name="Pan Y.S."/>
            <person name="Xia L.Y."/>
            <person name="Li J."/>
            <person name="Zhao F."/>
            <person name="Cao W.C."/>
        </authorList>
    </citation>
    <scope>NUCLEOTIDE SEQUENCE</scope>
    <source>
        <strain evidence="1">Rsan-2018</strain>
    </source>
</reference>
<reference evidence="1" key="2">
    <citation type="submission" date="2021-09" db="EMBL/GenBank/DDBJ databases">
        <authorList>
            <person name="Jia N."/>
            <person name="Wang J."/>
            <person name="Shi W."/>
            <person name="Du L."/>
            <person name="Sun Y."/>
            <person name="Zhan W."/>
            <person name="Jiang J."/>
            <person name="Wang Q."/>
            <person name="Zhang B."/>
            <person name="Ji P."/>
            <person name="Sakyi L.B."/>
            <person name="Cui X."/>
            <person name="Yuan T."/>
            <person name="Jiang B."/>
            <person name="Yang W."/>
            <person name="Lam T.T.-Y."/>
            <person name="Chang Q."/>
            <person name="Ding S."/>
            <person name="Wang X."/>
            <person name="Zhu J."/>
            <person name="Ruan X."/>
            <person name="Zhao L."/>
            <person name="Wei J."/>
            <person name="Que T."/>
            <person name="Du C."/>
            <person name="Cheng J."/>
            <person name="Dai P."/>
            <person name="Han X."/>
            <person name="Huang E."/>
            <person name="Gao Y."/>
            <person name="Liu J."/>
            <person name="Shao H."/>
            <person name="Ye R."/>
            <person name="Li L."/>
            <person name="Wei W."/>
            <person name="Wang X."/>
            <person name="Wang C."/>
            <person name="Huo Q."/>
            <person name="Li W."/>
            <person name="Guo W."/>
            <person name="Chen H."/>
            <person name="Chen S."/>
            <person name="Zhou L."/>
            <person name="Zhou L."/>
            <person name="Ni X."/>
            <person name="Tian J."/>
            <person name="Zhou Y."/>
            <person name="Sheng Y."/>
            <person name="Liu T."/>
            <person name="Pan Y."/>
            <person name="Xia L."/>
            <person name="Li J."/>
            <person name="Zhao F."/>
            <person name="Cao W."/>
        </authorList>
    </citation>
    <scope>NUCLEOTIDE SEQUENCE</scope>
    <source>
        <strain evidence="1">Rsan-2018</strain>
        <tissue evidence="1">Larvae</tissue>
    </source>
</reference>
<sequence>MPIEVLETVECLPRNVPDDASIDVQINRRLVSKDSYRRGLVKKSTVHAWLKHLERSPLYRHRNIEIDWSRLS</sequence>
<protein>
    <recommendedName>
        <fullName evidence="3">Transposase</fullName>
    </recommendedName>
</protein>
<dbReference type="Proteomes" id="UP000821837">
    <property type="component" value="Unassembled WGS sequence"/>
</dbReference>
<evidence type="ECO:0000313" key="2">
    <source>
        <dbReference type="Proteomes" id="UP000821837"/>
    </source>
</evidence>
<dbReference type="AlphaFoldDB" id="A0A9D4Q5Z3"/>
<evidence type="ECO:0008006" key="3">
    <source>
        <dbReference type="Google" id="ProtNLM"/>
    </source>
</evidence>
<dbReference type="VEuPathDB" id="VectorBase:RSAN_054277"/>